<reference evidence="1 2" key="1">
    <citation type="journal article" date="2018" name="Front. Plant Sci.">
        <title>Red Clover (Trifolium pratense) and Zigzag Clover (T. medium) - A Picture of Genomic Similarities and Differences.</title>
        <authorList>
            <person name="Dluhosova J."/>
            <person name="Istvanek J."/>
            <person name="Nedelnik J."/>
            <person name="Repkova J."/>
        </authorList>
    </citation>
    <scope>NUCLEOTIDE SEQUENCE [LARGE SCALE GENOMIC DNA]</scope>
    <source>
        <strain evidence="2">cv. 10/8</strain>
        <tissue evidence="1">Leaf</tissue>
    </source>
</reference>
<sequence>LVQCCTLISLSEGQFQVNADNIAHSSSMSKDKDFNVGLSRRAEAMPALVN</sequence>
<evidence type="ECO:0000313" key="2">
    <source>
        <dbReference type="Proteomes" id="UP000265520"/>
    </source>
</evidence>
<protein>
    <submittedName>
        <fullName evidence="1">Uncharacterized protein</fullName>
    </submittedName>
</protein>
<dbReference type="EMBL" id="LXQA010506226">
    <property type="protein sequence ID" value="MCI56054.1"/>
    <property type="molecule type" value="Genomic_DNA"/>
</dbReference>
<evidence type="ECO:0000313" key="1">
    <source>
        <dbReference type="EMBL" id="MCI56054.1"/>
    </source>
</evidence>
<keyword evidence="2" id="KW-1185">Reference proteome</keyword>
<name>A0A392T699_9FABA</name>
<feature type="non-terminal residue" evidence="1">
    <location>
        <position position="1"/>
    </location>
</feature>
<dbReference type="AlphaFoldDB" id="A0A392T699"/>
<accession>A0A392T699</accession>
<proteinExistence type="predicted"/>
<organism evidence="1 2">
    <name type="scientific">Trifolium medium</name>
    <dbReference type="NCBI Taxonomy" id="97028"/>
    <lineage>
        <taxon>Eukaryota</taxon>
        <taxon>Viridiplantae</taxon>
        <taxon>Streptophyta</taxon>
        <taxon>Embryophyta</taxon>
        <taxon>Tracheophyta</taxon>
        <taxon>Spermatophyta</taxon>
        <taxon>Magnoliopsida</taxon>
        <taxon>eudicotyledons</taxon>
        <taxon>Gunneridae</taxon>
        <taxon>Pentapetalae</taxon>
        <taxon>rosids</taxon>
        <taxon>fabids</taxon>
        <taxon>Fabales</taxon>
        <taxon>Fabaceae</taxon>
        <taxon>Papilionoideae</taxon>
        <taxon>50 kb inversion clade</taxon>
        <taxon>NPAAA clade</taxon>
        <taxon>Hologalegina</taxon>
        <taxon>IRL clade</taxon>
        <taxon>Trifolieae</taxon>
        <taxon>Trifolium</taxon>
    </lineage>
</organism>
<dbReference type="Proteomes" id="UP000265520">
    <property type="component" value="Unassembled WGS sequence"/>
</dbReference>
<comment type="caution">
    <text evidence="1">The sequence shown here is derived from an EMBL/GenBank/DDBJ whole genome shotgun (WGS) entry which is preliminary data.</text>
</comment>